<keyword evidence="2" id="KW-0732">Signal</keyword>
<keyword evidence="1" id="KW-1133">Transmembrane helix</keyword>
<gene>
    <name evidence="3" type="ORF">V6617_15775</name>
</gene>
<reference evidence="3 4" key="1">
    <citation type="submission" date="2024-02" db="EMBL/GenBank/DDBJ databases">
        <title>Complete genome sequence of Pelagibacterium nitratireducens ZH15.</title>
        <authorList>
            <person name="Zhao L.H."/>
        </authorList>
    </citation>
    <scope>NUCLEOTIDE SEQUENCE [LARGE SCALE GENOMIC DNA]</scope>
    <source>
        <strain evidence="3 4">ZH15</strain>
    </source>
</reference>
<dbReference type="EMBL" id="CP146275">
    <property type="protein sequence ID" value="WWT32449.1"/>
    <property type="molecule type" value="Genomic_DNA"/>
</dbReference>
<protein>
    <recommendedName>
        <fullName evidence="5">Cobalt ABC transporter permease</fullName>
    </recommendedName>
</protein>
<evidence type="ECO:0000313" key="3">
    <source>
        <dbReference type="EMBL" id="WWT32449.1"/>
    </source>
</evidence>
<accession>A0ABZ2HXV1</accession>
<feature type="transmembrane region" description="Helical" evidence="1">
    <location>
        <begin position="156"/>
        <end position="179"/>
    </location>
</feature>
<feature type="signal peptide" evidence="2">
    <location>
        <begin position="1"/>
        <end position="23"/>
    </location>
</feature>
<feature type="chain" id="PRO_5047078541" description="Cobalt ABC transporter permease" evidence="2">
    <location>
        <begin position="24"/>
        <end position="195"/>
    </location>
</feature>
<organism evidence="3 4">
    <name type="scientific">Pelagibacterium nitratireducens</name>
    <dbReference type="NCBI Taxonomy" id="1046114"/>
    <lineage>
        <taxon>Bacteria</taxon>
        <taxon>Pseudomonadati</taxon>
        <taxon>Pseudomonadota</taxon>
        <taxon>Alphaproteobacteria</taxon>
        <taxon>Hyphomicrobiales</taxon>
        <taxon>Devosiaceae</taxon>
        <taxon>Pelagibacterium</taxon>
    </lineage>
</organism>
<keyword evidence="4" id="KW-1185">Reference proteome</keyword>
<evidence type="ECO:0000313" key="4">
    <source>
        <dbReference type="Proteomes" id="UP001369958"/>
    </source>
</evidence>
<evidence type="ECO:0000256" key="2">
    <source>
        <dbReference type="SAM" id="SignalP"/>
    </source>
</evidence>
<evidence type="ECO:0000256" key="1">
    <source>
        <dbReference type="SAM" id="Phobius"/>
    </source>
</evidence>
<keyword evidence="1" id="KW-0472">Membrane</keyword>
<proteinExistence type="predicted"/>
<name>A0ABZ2HXV1_9HYPH</name>
<sequence length="195" mass="20326">MARVFLRLSVLLVALTFSWEAMAHNLILEAYPFGGEIAGEAFFSDGVLVGEATIEVLDLDGRVLSEVITDQSGSFSYTPDGSGTLSFRLDAGAGHVAEASVEVPDAAGTMTTNVETTVSAATGPDSDMAAALDGLVAREISGLQAQIEDYQARNDFLNVVAAIGILAGVIGFGLFGLGYRIAGAAPRHRGRDTDR</sequence>
<dbReference type="RefSeq" id="WP_338607874.1">
    <property type="nucleotide sequence ID" value="NZ_CP146275.1"/>
</dbReference>
<dbReference type="Proteomes" id="UP001369958">
    <property type="component" value="Chromosome"/>
</dbReference>
<keyword evidence="1" id="KW-0812">Transmembrane</keyword>
<evidence type="ECO:0008006" key="5">
    <source>
        <dbReference type="Google" id="ProtNLM"/>
    </source>
</evidence>